<evidence type="ECO:0000256" key="4">
    <source>
        <dbReference type="ARBA" id="ARBA00023163"/>
    </source>
</evidence>
<proteinExistence type="predicted"/>
<keyword evidence="5" id="KW-0539">Nucleus</keyword>
<comment type="caution">
    <text evidence="8">The sequence shown here is derived from an EMBL/GenBank/DDBJ whole genome shotgun (WGS) entry which is preliminary data.</text>
</comment>
<dbReference type="PROSITE" id="PS00463">
    <property type="entry name" value="ZN2_CY6_FUNGAL_1"/>
    <property type="match status" value="1"/>
</dbReference>
<protein>
    <recommendedName>
        <fullName evidence="7">Zn(2)-C6 fungal-type domain-containing protein</fullName>
    </recommendedName>
</protein>
<evidence type="ECO:0000256" key="1">
    <source>
        <dbReference type="ARBA" id="ARBA00004123"/>
    </source>
</evidence>
<keyword evidence="3" id="KW-0238">DNA-binding</keyword>
<dbReference type="InterPro" id="IPR050613">
    <property type="entry name" value="Sec_Metabolite_Reg"/>
</dbReference>
<dbReference type="PROSITE" id="PS50048">
    <property type="entry name" value="ZN2_CY6_FUNGAL_2"/>
    <property type="match status" value="1"/>
</dbReference>
<gene>
    <name evidence="8" type="ORF">BJX67DRAFT_377916</name>
</gene>
<keyword evidence="9" id="KW-1185">Reference proteome</keyword>
<evidence type="ECO:0000256" key="5">
    <source>
        <dbReference type="ARBA" id="ARBA00023242"/>
    </source>
</evidence>
<dbReference type="RefSeq" id="XP_070889540.1">
    <property type="nucleotide sequence ID" value="XM_071032231.1"/>
</dbReference>
<organism evidence="8 9">
    <name type="scientific">Aspergillus lucknowensis</name>
    <dbReference type="NCBI Taxonomy" id="176173"/>
    <lineage>
        <taxon>Eukaryota</taxon>
        <taxon>Fungi</taxon>
        <taxon>Dikarya</taxon>
        <taxon>Ascomycota</taxon>
        <taxon>Pezizomycotina</taxon>
        <taxon>Eurotiomycetes</taxon>
        <taxon>Eurotiomycetidae</taxon>
        <taxon>Eurotiales</taxon>
        <taxon>Aspergillaceae</taxon>
        <taxon>Aspergillus</taxon>
        <taxon>Aspergillus subgen. Nidulantes</taxon>
    </lineage>
</organism>
<evidence type="ECO:0000313" key="9">
    <source>
        <dbReference type="Proteomes" id="UP001610432"/>
    </source>
</evidence>
<dbReference type="CDD" id="cd12148">
    <property type="entry name" value="fungal_TF_MHR"/>
    <property type="match status" value="1"/>
</dbReference>
<keyword evidence="2" id="KW-0805">Transcription regulation</keyword>
<feature type="region of interest" description="Disordered" evidence="6">
    <location>
        <begin position="63"/>
        <end position="102"/>
    </location>
</feature>
<accession>A0ABR4M187</accession>
<dbReference type="CDD" id="cd00067">
    <property type="entry name" value="GAL4"/>
    <property type="match status" value="1"/>
</dbReference>
<reference evidence="8 9" key="1">
    <citation type="submission" date="2024-07" db="EMBL/GenBank/DDBJ databases">
        <title>Section-level genome sequencing and comparative genomics of Aspergillus sections Usti and Cavernicolus.</title>
        <authorList>
            <consortium name="Lawrence Berkeley National Laboratory"/>
            <person name="Nybo J.L."/>
            <person name="Vesth T.C."/>
            <person name="Theobald S."/>
            <person name="Frisvad J.C."/>
            <person name="Larsen T.O."/>
            <person name="Kjaerboelling I."/>
            <person name="Rothschild-Mancinelli K."/>
            <person name="Lyhne E.K."/>
            <person name="Kogle M.E."/>
            <person name="Barry K."/>
            <person name="Clum A."/>
            <person name="Na H."/>
            <person name="Ledsgaard L."/>
            <person name="Lin J."/>
            <person name="Lipzen A."/>
            <person name="Kuo A."/>
            <person name="Riley R."/>
            <person name="Mondo S."/>
            <person name="Labutti K."/>
            <person name="Haridas S."/>
            <person name="Pangalinan J."/>
            <person name="Salamov A.A."/>
            <person name="Simmons B.A."/>
            <person name="Magnuson J.K."/>
            <person name="Chen J."/>
            <person name="Drula E."/>
            <person name="Henrissat B."/>
            <person name="Wiebenga A."/>
            <person name="Lubbers R.J."/>
            <person name="Gomes A.C."/>
            <person name="Macurrencykelacurrency M.R."/>
            <person name="Stajich J."/>
            <person name="Grigoriev I.V."/>
            <person name="Mortensen U.H."/>
            <person name="De Vries R.P."/>
            <person name="Baker S.E."/>
            <person name="Andersen M.R."/>
        </authorList>
    </citation>
    <scope>NUCLEOTIDE SEQUENCE [LARGE SCALE GENOMIC DNA]</scope>
    <source>
        <strain evidence="8 9">CBS 449.75</strain>
    </source>
</reference>
<feature type="domain" description="Zn(2)-C6 fungal-type" evidence="7">
    <location>
        <begin position="24"/>
        <end position="53"/>
    </location>
</feature>
<dbReference type="Pfam" id="PF00172">
    <property type="entry name" value="Zn_clus"/>
    <property type="match status" value="1"/>
</dbReference>
<dbReference type="PANTHER" id="PTHR31001">
    <property type="entry name" value="UNCHARACTERIZED TRANSCRIPTIONAL REGULATORY PROTEIN"/>
    <property type="match status" value="1"/>
</dbReference>
<dbReference type="EMBL" id="JBFXLQ010000005">
    <property type="protein sequence ID" value="KAL2870561.1"/>
    <property type="molecule type" value="Genomic_DNA"/>
</dbReference>
<dbReference type="SMART" id="SM00066">
    <property type="entry name" value="GAL4"/>
    <property type="match status" value="1"/>
</dbReference>
<evidence type="ECO:0000256" key="6">
    <source>
        <dbReference type="SAM" id="MobiDB-lite"/>
    </source>
</evidence>
<dbReference type="Proteomes" id="UP001610432">
    <property type="component" value="Unassembled WGS sequence"/>
</dbReference>
<dbReference type="GeneID" id="98147303"/>
<dbReference type="SUPFAM" id="SSF57701">
    <property type="entry name" value="Zn2/Cys6 DNA-binding domain"/>
    <property type="match status" value="1"/>
</dbReference>
<comment type="subcellular location">
    <subcellularLocation>
        <location evidence="1">Nucleus</location>
    </subcellularLocation>
</comment>
<sequence length="686" mass="77236">MKRKSGPEPPDLAGKRHPRQDPVSCDSCRKKKLKCDRQLPCSSCLTRRLKCIFSGGLAQTQLAHPDAHPERKWQSSFKVNESRSGSIAKSQSNAPDPGSESRQSLVTADWLEHIHMGDRLPAALSPQLRAGLDDSTLTIPQSAGPARILLSVQRNSWSPSENPATIDLVQYLPTKADTMDLFRYYCTYIDFLYHIIFPSVVERQIDEIYRRVEGGMSVDYGHLALLFAITGTALFVQFSTESSVHAARCSQQFLFLTGAALTQANYITYPTVEGLQAALIILHNVSTLHCSASVSGFFVLASIVNQAKDMGLHRLDTPHSREVREAQFDSVELETKRRLWWDIASLDWFLGFLSGPQEWTYLVNPRFMHTNRPANFDDSAVGSRAQQSGTAPTEMTYFLERLRVSDGCRSIVDGISAEQLSGEEVDYAKILDLDRELHQAQSEVPDFFRLDSACRKRFRALYQERPTLAWQRCILQQAYYSRLCRLHRPFFIRGARDAKYAYSHVVGMSSARKVLEIKRIMDEEEPRFPPSTAVIWSMMHHVFMAAVMLLLDVCYNADDILVEKRKEEVLDACRMLSKAQQSSSLVKEGIDAMMSVLRGHYKCGKPIANRVPETEEQAEGIAPTLPRVSQHPDQAPIQLTSDASQDDRGLEDIWSELIDNGGVVDFAVEDWTSLFTELTSTAMPVS</sequence>
<keyword evidence="4" id="KW-0804">Transcription</keyword>
<evidence type="ECO:0000256" key="3">
    <source>
        <dbReference type="ARBA" id="ARBA00023125"/>
    </source>
</evidence>
<feature type="compositionally biased region" description="Polar residues" evidence="6">
    <location>
        <begin position="74"/>
        <end position="102"/>
    </location>
</feature>
<dbReference type="InterPro" id="IPR036864">
    <property type="entry name" value="Zn2-C6_fun-type_DNA-bd_sf"/>
</dbReference>
<evidence type="ECO:0000256" key="2">
    <source>
        <dbReference type="ARBA" id="ARBA00023015"/>
    </source>
</evidence>
<dbReference type="PANTHER" id="PTHR31001:SF90">
    <property type="entry name" value="CENTROMERE DNA-BINDING PROTEIN COMPLEX CBF3 SUBUNIT B"/>
    <property type="match status" value="1"/>
</dbReference>
<dbReference type="InterPro" id="IPR001138">
    <property type="entry name" value="Zn2Cys6_DnaBD"/>
</dbReference>
<evidence type="ECO:0000313" key="8">
    <source>
        <dbReference type="EMBL" id="KAL2870561.1"/>
    </source>
</evidence>
<evidence type="ECO:0000259" key="7">
    <source>
        <dbReference type="PROSITE" id="PS50048"/>
    </source>
</evidence>
<name>A0ABR4M187_9EURO</name>
<feature type="region of interest" description="Disordered" evidence="6">
    <location>
        <begin position="1"/>
        <end position="26"/>
    </location>
</feature>
<dbReference type="Gene3D" id="4.10.240.10">
    <property type="entry name" value="Zn(2)-C6 fungal-type DNA-binding domain"/>
    <property type="match status" value="1"/>
</dbReference>